<gene>
    <name evidence="1" type="ORF">OOJ09_31470</name>
</gene>
<dbReference type="EMBL" id="JAPFQA010000037">
    <property type="protein sequence ID" value="MCZ8548697.1"/>
    <property type="molecule type" value="Genomic_DNA"/>
</dbReference>
<name>A0ABT4R4E1_9HYPH</name>
<evidence type="ECO:0000313" key="2">
    <source>
        <dbReference type="Proteomes" id="UP001152178"/>
    </source>
</evidence>
<comment type="caution">
    <text evidence="1">The sequence shown here is derived from an EMBL/GenBank/DDBJ whole genome shotgun (WGS) entry which is preliminary data.</text>
</comment>
<keyword evidence="2" id="KW-1185">Reference proteome</keyword>
<proteinExistence type="predicted"/>
<accession>A0ABT4R4E1</accession>
<reference evidence="1" key="1">
    <citation type="submission" date="2022-11" db="EMBL/GenBank/DDBJ databases">
        <authorList>
            <person name="Coimbra C."/>
        </authorList>
    </citation>
    <scope>NUCLEOTIDE SEQUENCE</scope>
    <source>
        <strain evidence="1">Jales19</strain>
    </source>
</reference>
<dbReference type="Proteomes" id="UP001152178">
    <property type="component" value="Unassembled WGS sequence"/>
</dbReference>
<evidence type="ECO:0000313" key="1">
    <source>
        <dbReference type="EMBL" id="MCZ8548697.1"/>
    </source>
</evidence>
<protein>
    <submittedName>
        <fullName evidence="1">Uncharacterized protein</fullName>
    </submittedName>
</protein>
<dbReference type="RefSeq" id="WP_269908945.1">
    <property type="nucleotide sequence ID" value="NZ_JAPFQA010000037.1"/>
</dbReference>
<organism evidence="1 2">
    <name type="scientific">Mesorhizobium qingshengii</name>
    <dbReference type="NCBI Taxonomy" id="1165689"/>
    <lineage>
        <taxon>Bacteria</taxon>
        <taxon>Pseudomonadati</taxon>
        <taxon>Pseudomonadota</taxon>
        <taxon>Alphaproteobacteria</taxon>
        <taxon>Hyphomicrobiales</taxon>
        <taxon>Phyllobacteriaceae</taxon>
        <taxon>Mesorhizobium</taxon>
    </lineage>
</organism>
<sequence length="61" mass="6851">MTTREKLPIEIDISEVPVAAALMQLADALRDIAAAMPFVSDVQCDISIEDRRASLRFRAYR</sequence>